<evidence type="ECO:0008006" key="3">
    <source>
        <dbReference type="Google" id="ProtNLM"/>
    </source>
</evidence>
<name>A0ABQ2E0E7_9ACTN</name>
<comment type="caution">
    <text evidence="1">The sequence shown here is derived from an EMBL/GenBank/DDBJ whole genome shotgun (WGS) entry which is preliminary data.</text>
</comment>
<dbReference type="Proteomes" id="UP000660265">
    <property type="component" value="Unassembled WGS sequence"/>
</dbReference>
<dbReference type="EMBL" id="BMMV01000003">
    <property type="protein sequence ID" value="GGJ81994.1"/>
    <property type="molecule type" value="Genomic_DNA"/>
</dbReference>
<reference evidence="2" key="1">
    <citation type="journal article" date="2019" name="Int. J. Syst. Evol. Microbiol.">
        <title>The Global Catalogue of Microorganisms (GCM) 10K type strain sequencing project: providing services to taxonomists for standard genome sequencing and annotation.</title>
        <authorList>
            <consortium name="The Broad Institute Genomics Platform"/>
            <consortium name="The Broad Institute Genome Sequencing Center for Infectious Disease"/>
            <person name="Wu L."/>
            <person name="Ma J."/>
        </authorList>
    </citation>
    <scope>NUCLEOTIDE SEQUENCE [LARGE SCALE GENOMIC DNA]</scope>
    <source>
        <strain evidence="2">CGMCC 4.7275</strain>
    </source>
</reference>
<accession>A0ABQ2E0E7</accession>
<protein>
    <recommendedName>
        <fullName evidence="3">AIM24 family protein</fullName>
    </recommendedName>
</protein>
<evidence type="ECO:0000313" key="2">
    <source>
        <dbReference type="Proteomes" id="UP000660265"/>
    </source>
</evidence>
<gene>
    <name evidence="1" type="ORF">GCM10011583_11870</name>
</gene>
<evidence type="ECO:0000313" key="1">
    <source>
        <dbReference type="EMBL" id="GGJ81994.1"/>
    </source>
</evidence>
<organism evidence="1 2">
    <name type="scientific">Streptomyces camponoticapitis</name>
    <dbReference type="NCBI Taxonomy" id="1616125"/>
    <lineage>
        <taxon>Bacteria</taxon>
        <taxon>Bacillati</taxon>
        <taxon>Actinomycetota</taxon>
        <taxon>Actinomycetes</taxon>
        <taxon>Kitasatosporales</taxon>
        <taxon>Streptomycetaceae</taxon>
        <taxon>Streptomyces</taxon>
    </lineage>
</organism>
<proteinExistence type="predicted"/>
<sequence length="123" mass="12785">MLATGHLPVRAVGAGGPQTVHMTTYQGEATVIVNAVEYEVTADLRVETEHVGFIAGGMRQTVEGLRSWGGTLTVQGPDAAWSISDADMARLRLPDGREGEFLVSAGDFSTGPLVITGSGAAPF</sequence>
<keyword evidence="2" id="KW-1185">Reference proteome</keyword>